<keyword evidence="2" id="KW-1185">Reference proteome</keyword>
<reference evidence="1 2" key="1">
    <citation type="submission" date="2014-02" db="EMBL/GenBank/DDBJ databases">
        <title>Draft genome sequence of Lysinibacillus odysseyi NBRC 100172.</title>
        <authorList>
            <person name="Zhang F."/>
            <person name="Wang G."/>
            <person name="Zhang L."/>
        </authorList>
    </citation>
    <scope>NUCLEOTIDE SEQUENCE [LARGE SCALE GENOMIC DNA]</scope>
    <source>
        <strain evidence="1 2">NBRC 100172</strain>
    </source>
</reference>
<dbReference type="Proteomes" id="UP000030437">
    <property type="component" value="Unassembled WGS sequence"/>
</dbReference>
<dbReference type="EMBL" id="JPVP01000054">
    <property type="protein sequence ID" value="KGR85325.1"/>
    <property type="molecule type" value="Genomic_DNA"/>
</dbReference>
<dbReference type="AlphaFoldDB" id="A0A0A3IPG1"/>
<name>A0A0A3IPG1_9BACI</name>
<sequence>MKRLTVGESFDGYLRSLKLRDDVTRMNDKELYYYIFDEFLGNITAYISSYTLDRLENEGIIDKNIYDISSNIRNELLEMVNGPYWNINAIKTSGQWEQIFEKLKKLDVLIHRRWTDEEIEYLKSL</sequence>
<dbReference type="RefSeq" id="WP_036153611.1">
    <property type="nucleotide sequence ID" value="NZ_AVCX01000007.1"/>
</dbReference>
<organism evidence="1 2">
    <name type="scientific">Lysinibacillus odysseyi 34hs-1 = NBRC 100172</name>
    <dbReference type="NCBI Taxonomy" id="1220589"/>
    <lineage>
        <taxon>Bacteria</taxon>
        <taxon>Bacillati</taxon>
        <taxon>Bacillota</taxon>
        <taxon>Bacilli</taxon>
        <taxon>Bacillales</taxon>
        <taxon>Bacillaceae</taxon>
        <taxon>Lysinibacillus</taxon>
    </lineage>
</organism>
<proteinExistence type="predicted"/>
<evidence type="ECO:0000313" key="2">
    <source>
        <dbReference type="Proteomes" id="UP000030437"/>
    </source>
</evidence>
<evidence type="ECO:0000313" key="1">
    <source>
        <dbReference type="EMBL" id="KGR85325.1"/>
    </source>
</evidence>
<dbReference type="OrthoDB" id="2618242at2"/>
<dbReference type="eggNOG" id="ENOG5033DI8">
    <property type="taxonomic scope" value="Bacteria"/>
</dbReference>
<comment type="caution">
    <text evidence="1">The sequence shown here is derived from an EMBL/GenBank/DDBJ whole genome shotgun (WGS) entry which is preliminary data.</text>
</comment>
<protein>
    <submittedName>
        <fullName evidence="1">Uncharacterized protein</fullName>
    </submittedName>
</protein>
<accession>A0A0A3IPG1</accession>
<gene>
    <name evidence="1" type="ORF">CD32_08770</name>
</gene>